<dbReference type="Proteomes" id="UP000234681">
    <property type="component" value="Chromosome 1"/>
</dbReference>
<protein>
    <submittedName>
        <fullName evidence="1">RCG39658, isoform CRA_d</fullName>
    </submittedName>
</protein>
<name>A6I8E1_RAT</name>
<dbReference type="AlphaFoldDB" id="A6I8E1"/>
<evidence type="ECO:0000313" key="1">
    <source>
        <dbReference type="EMBL" id="EDM17739.1"/>
    </source>
</evidence>
<proteinExistence type="predicted"/>
<evidence type="ECO:0000313" key="2">
    <source>
        <dbReference type="Proteomes" id="UP000234681"/>
    </source>
</evidence>
<accession>A6I8E1</accession>
<sequence>MSHPQPLLWWHKCCCVHKQ</sequence>
<dbReference type="EMBL" id="CH473956">
    <property type="protein sequence ID" value="EDM17739.1"/>
    <property type="molecule type" value="Genomic_DNA"/>
</dbReference>
<reference evidence="1 2" key="1">
    <citation type="submission" date="2005-09" db="EMBL/GenBank/DDBJ databases">
        <authorList>
            <person name="Mural R.J."/>
            <person name="Li P.W."/>
            <person name="Adams M.D."/>
            <person name="Amanatides P.G."/>
            <person name="Baden-Tillson H."/>
            <person name="Barnstead M."/>
            <person name="Chin S.H."/>
            <person name="Dew I."/>
            <person name="Evans C.A."/>
            <person name="Ferriera S."/>
            <person name="Flanigan M."/>
            <person name="Fosler C."/>
            <person name="Glodek A."/>
            <person name="Gu Z."/>
            <person name="Holt R.A."/>
            <person name="Jennings D."/>
            <person name="Kraft C.L."/>
            <person name="Lu F."/>
            <person name="Nguyen T."/>
            <person name="Nusskern D.R."/>
            <person name="Pfannkoch C.M."/>
            <person name="Sitter C."/>
            <person name="Sutton G.G."/>
            <person name="Venter J.C."/>
            <person name="Wang Z."/>
            <person name="Woodage T."/>
            <person name="Zheng X.H."/>
            <person name="Zhong F."/>
        </authorList>
    </citation>
    <scope>NUCLEOTIDE SEQUENCE [LARGE SCALE GENOMIC DNA]</scope>
    <source>
        <strain>BN</strain>
        <strain evidence="2">Sprague-Dawley</strain>
    </source>
</reference>
<organism evidence="1 2">
    <name type="scientific">Rattus norvegicus</name>
    <name type="common">Rat</name>
    <dbReference type="NCBI Taxonomy" id="10116"/>
    <lineage>
        <taxon>Eukaryota</taxon>
        <taxon>Metazoa</taxon>
        <taxon>Chordata</taxon>
        <taxon>Craniata</taxon>
        <taxon>Vertebrata</taxon>
        <taxon>Euteleostomi</taxon>
        <taxon>Mammalia</taxon>
        <taxon>Eutheria</taxon>
        <taxon>Euarchontoglires</taxon>
        <taxon>Glires</taxon>
        <taxon>Rodentia</taxon>
        <taxon>Myomorpha</taxon>
        <taxon>Muroidea</taxon>
        <taxon>Muridae</taxon>
        <taxon>Murinae</taxon>
        <taxon>Rattus</taxon>
    </lineage>
</organism>
<gene>
    <name evidence="1" type="ORF">rCG_39658</name>
</gene>